<protein>
    <submittedName>
        <fullName evidence="5">Signal transduction histidine kinase</fullName>
    </submittedName>
</protein>
<dbReference type="Proteomes" id="UP001549257">
    <property type="component" value="Unassembled WGS sequence"/>
</dbReference>
<dbReference type="Gene3D" id="1.20.5.1930">
    <property type="match status" value="1"/>
</dbReference>
<name>A0ABV2QLM6_9MICO</name>
<comment type="caution">
    <text evidence="5">The sequence shown here is derived from an EMBL/GenBank/DDBJ whole genome shotgun (WGS) entry which is preliminary data.</text>
</comment>
<keyword evidence="1" id="KW-0808">Transferase</keyword>
<gene>
    <name evidence="5" type="ORF">ABIE21_001362</name>
</gene>
<dbReference type="Pfam" id="PF07730">
    <property type="entry name" value="HisKA_3"/>
    <property type="match status" value="1"/>
</dbReference>
<keyword evidence="2 5" id="KW-0418">Kinase</keyword>
<dbReference type="Gene3D" id="3.30.565.10">
    <property type="entry name" value="Histidine kinase-like ATPase, C-terminal domain"/>
    <property type="match status" value="1"/>
</dbReference>
<dbReference type="Gene3D" id="3.30.450.40">
    <property type="match status" value="1"/>
</dbReference>
<evidence type="ECO:0000259" key="4">
    <source>
        <dbReference type="SMART" id="SM00065"/>
    </source>
</evidence>
<evidence type="ECO:0000256" key="1">
    <source>
        <dbReference type="ARBA" id="ARBA00022679"/>
    </source>
</evidence>
<accession>A0ABV2QLM6</accession>
<dbReference type="SMART" id="SM00065">
    <property type="entry name" value="GAF"/>
    <property type="match status" value="1"/>
</dbReference>
<dbReference type="PANTHER" id="PTHR24421">
    <property type="entry name" value="NITRATE/NITRITE SENSOR PROTEIN NARX-RELATED"/>
    <property type="match status" value="1"/>
</dbReference>
<dbReference type="InterPro" id="IPR050482">
    <property type="entry name" value="Sensor_HK_TwoCompSys"/>
</dbReference>
<dbReference type="InterPro" id="IPR011712">
    <property type="entry name" value="Sig_transdc_His_kin_sub3_dim/P"/>
</dbReference>
<dbReference type="EMBL" id="JBEPSJ010000001">
    <property type="protein sequence ID" value="MET4581872.1"/>
    <property type="molecule type" value="Genomic_DNA"/>
</dbReference>
<dbReference type="Pfam" id="PF02518">
    <property type="entry name" value="HATPase_c"/>
    <property type="match status" value="1"/>
</dbReference>
<dbReference type="Pfam" id="PF13185">
    <property type="entry name" value="GAF_2"/>
    <property type="match status" value="1"/>
</dbReference>
<evidence type="ECO:0000313" key="5">
    <source>
        <dbReference type="EMBL" id="MET4581872.1"/>
    </source>
</evidence>
<dbReference type="InterPro" id="IPR003594">
    <property type="entry name" value="HATPase_dom"/>
</dbReference>
<keyword evidence="6" id="KW-1185">Reference proteome</keyword>
<dbReference type="PANTHER" id="PTHR24421:SF56">
    <property type="entry name" value="OXYGEN SENSOR HISTIDINE KINASE RESPONSE REGULATOR DOST"/>
    <property type="match status" value="1"/>
</dbReference>
<dbReference type="SUPFAM" id="SSF55781">
    <property type="entry name" value="GAF domain-like"/>
    <property type="match status" value="1"/>
</dbReference>
<evidence type="ECO:0000256" key="3">
    <source>
        <dbReference type="ARBA" id="ARBA00023012"/>
    </source>
</evidence>
<reference evidence="5 6" key="1">
    <citation type="submission" date="2024-06" db="EMBL/GenBank/DDBJ databases">
        <title>Sorghum-associated microbial communities from plants grown in Nebraska, USA.</title>
        <authorList>
            <person name="Schachtman D."/>
        </authorList>
    </citation>
    <scope>NUCLEOTIDE SEQUENCE [LARGE SCALE GENOMIC DNA]</scope>
    <source>
        <strain evidence="5 6">2857</strain>
    </source>
</reference>
<dbReference type="GO" id="GO:0016301">
    <property type="term" value="F:kinase activity"/>
    <property type="evidence" value="ECO:0007669"/>
    <property type="project" value="UniProtKB-KW"/>
</dbReference>
<feature type="domain" description="GAF" evidence="4">
    <location>
        <begin position="49"/>
        <end position="195"/>
    </location>
</feature>
<dbReference type="RefSeq" id="WP_354024032.1">
    <property type="nucleotide sequence ID" value="NZ_JBEPSJ010000001.1"/>
</dbReference>
<evidence type="ECO:0000256" key="2">
    <source>
        <dbReference type="ARBA" id="ARBA00022777"/>
    </source>
</evidence>
<dbReference type="SUPFAM" id="SSF55874">
    <property type="entry name" value="ATPase domain of HSP90 chaperone/DNA topoisomerase II/histidine kinase"/>
    <property type="match status" value="1"/>
</dbReference>
<evidence type="ECO:0000313" key="6">
    <source>
        <dbReference type="Proteomes" id="UP001549257"/>
    </source>
</evidence>
<keyword evidence="3" id="KW-0902">Two-component regulatory system</keyword>
<dbReference type="InterPro" id="IPR003018">
    <property type="entry name" value="GAF"/>
</dbReference>
<organism evidence="5 6">
    <name type="scientific">Conyzicola nivalis</name>
    <dbReference type="NCBI Taxonomy" id="1477021"/>
    <lineage>
        <taxon>Bacteria</taxon>
        <taxon>Bacillati</taxon>
        <taxon>Actinomycetota</taxon>
        <taxon>Actinomycetes</taxon>
        <taxon>Micrococcales</taxon>
        <taxon>Microbacteriaceae</taxon>
        <taxon>Conyzicola</taxon>
    </lineage>
</organism>
<dbReference type="CDD" id="cd16917">
    <property type="entry name" value="HATPase_UhpB-NarQ-NarX-like"/>
    <property type="match status" value="1"/>
</dbReference>
<dbReference type="InterPro" id="IPR029016">
    <property type="entry name" value="GAF-like_dom_sf"/>
</dbReference>
<sequence>MAVSDETGGGLSLTDLVGEIMHRAESPDAARDRLARLVAATQAISSDLELPTALHNVVEVACDLVNASYGAIGVISPDGMLEEFIHVGMSDGIVAELGAPPSGHGLLGAVISEATPIRLDHISHDERSVGFPAGHPPMDSFLGVPVRIGGTVYGNLYLTGSANGSFDKVDEQIIMTLATMAGSAIANARLYEEARLGQRWIAASEEINQRLLSGELGERDVAPIASLILSLADASFVGLVLPVDELSVGDAPPFAQKFGPLADSTVSVADEEISALPDRVRSALELKDDRPAAFRDIEVWASALIGSTMVIPWGDIEATREGALVITRDAHGHPYTVAERRMAKRFARSVAIARELAMARNNREHVALTDERDRIARDLHDHVIQSLFAVGLGLQSVVGSANGQVAARIAAQVDAIDVTIRQIRQTIFQLSAPPNASDYSQKQRLNQLVRTILEGEGIDSSLDFRGPVDTLIDSELGEEVSAVLREALSNVVRHAEASRVDITIAVSATEVRVVVTDNGRGLGQVGHRSGLDNLAHRANVRGGRFTTAARAPSGTTIDWAAPVVAS</sequence>
<dbReference type="InterPro" id="IPR036890">
    <property type="entry name" value="HATPase_C_sf"/>
</dbReference>
<proteinExistence type="predicted"/>